<comment type="similarity">
    <text evidence="1 3">Belongs to the CpcS/CpeS biliprotein lyase family.</text>
</comment>
<accession>A0A0G8AZI4</accession>
<evidence type="ECO:0000256" key="2">
    <source>
        <dbReference type="ARBA" id="ARBA00023239"/>
    </source>
</evidence>
<protein>
    <recommendedName>
        <fullName evidence="3">Chromophore lyase CpcS/CpeS</fullName>
        <ecNumber evidence="3">4.-.-.-</ecNumber>
    </recommendedName>
</protein>
<dbReference type="GO" id="GO:0016829">
    <property type="term" value="F:lyase activity"/>
    <property type="evidence" value="ECO:0007669"/>
    <property type="project" value="UniProtKB-KW"/>
</dbReference>
<dbReference type="Gene3D" id="2.40.128.20">
    <property type="match status" value="1"/>
</dbReference>
<dbReference type="STRING" id="431041.FLM9_150"/>
<evidence type="ECO:0000313" key="5">
    <source>
        <dbReference type="Proteomes" id="UP000035037"/>
    </source>
</evidence>
<organism evidence="4 5">
    <name type="scientific">Candidatus Synechococcus spongiarum 15L</name>
    <dbReference type="NCBI Taxonomy" id="1608419"/>
    <lineage>
        <taxon>Bacteria</taxon>
        <taxon>Bacillati</taxon>
        <taxon>Cyanobacteriota</taxon>
        <taxon>Cyanophyceae</taxon>
        <taxon>Synechococcales</taxon>
        <taxon>Synechococcaceae</taxon>
        <taxon>Synechococcus</taxon>
    </lineage>
</organism>
<evidence type="ECO:0000256" key="1">
    <source>
        <dbReference type="ARBA" id="ARBA00010681"/>
    </source>
</evidence>
<evidence type="ECO:0000256" key="3">
    <source>
        <dbReference type="HAMAP-Rule" id="MF_01459"/>
    </source>
</evidence>
<dbReference type="CDD" id="cd19433">
    <property type="entry name" value="lipocalin_CpcS-CpeS"/>
    <property type="match status" value="1"/>
</dbReference>
<name>A0A0G8AZI4_9SYNE</name>
<reference evidence="4 5" key="2">
    <citation type="submission" date="2015-05" db="EMBL/GenBank/DDBJ databases">
        <title>Lifestyle Evolution in Cyanobacterial Symbionts of Sponges.</title>
        <authorList>
            <person name="Burgsdorf I."/>
            <person name="Slaby B.M."/>
            <person name="Handley K.M."/>
            <person name="Haber M."/>
            <person name="Blom J."/>
            <person name="Marshall C.W."/>
            <person name="Gilbert J.A."/>
            <person name="Hentschel U."/>
            <person name="Steindler L."/>
        </authorList>
    </citation>
    <scope>NUCLEOTIDE SEQUENCE [LARGE SCALE GENOMIC DNA]</scope>
    <source>
        <strain evidence="4">15L</strain>
    </source>
</reference>
<keyword evidence="2 3" id="KW-0456">Lyase</keyword>
<gene>
    <name evidence="3" type="primary">cpcS</name>
    <name evidence="4" type="ORF">TQ37_01175</name>
</gene>
<dbReference type="EMBL" id="JYFQ01000022">
    <property type="protein sequence ID" value="KKZ14448.1"/>
    <property type="molecule type" value="Genomic_DNA"/>
</dbReference>
<dbReference type="InterPro" id="IPR018536">
    <property type="entry name" value="CpcS/CpeS"/>
</dbReference>
<dbReference type="GO" id="GO:0017006">
    <property type="term" value="P:protein-tetrapyrrole linkage"/>
    <property type="evidence" value="ECO:0007669"/>
    <property type="project" value="UniProtKB-UniRule"/>
</dbReference>
<dbReference type="HAMAP" id="MF_01459">
    <property type="entry name" value="Chrphore_lyase_CpxS"/>
    <property type="match status" value="1"/>
</dbReference>
<dbReference type="InterPro" id="IPR012674">
    <property type="entry name" value="Calycin"/>
</dbReference>
<dbReference type="Proteomes" id="UP000035037">
    <property type="component" value="Unassembled WGS sequence"/>
</dbReference>
<dbReference type="AlphaFoldDB" id="A0A0G8AZI4"/>
<reference evidence="4 5" key="1">
    <citation type="submission" date="2015-02" db="EMBL/GenBank/DDBJ databases">
        <authorList>
            <person name="Slaby B."/>
            <person name="Hentschel U."/>
        </authorList>
    </citation>
    <scope>NUCLEOTIDE SEQUENCE [LARGE SCALE GENOMIC DNA]</scope>
    <source>
        <strain evidence="4">15L</strain>
    </source>
</reference>
<comment type="caution">
    <text evidence="4">The sequence shown here is derived from an EMBL/GenBank/DDBJ whole genome shotgun (WGS) entry which is preliminary data.</text>
</comment>
<comment type="function">
    <text evidence="3">Covalently attaches a chromophore to Cys residue(s) of phycobiliproteins.</text>
</comment>
<dbReference type="PATRIC" id="fig|1608419.3.peg.1383"/>
<proteinExistence type="inferred from homology"/>
<evidence type="ECO:0000313" key="4">
    <source>
        <dbReference type="EMBL" id="KKZ14448.1"/>
    </source>
</evidence>
<dbReference type="EC" id="4.-.-.-" evidence="3"/>
<sequence>MTVESIPNAMAFFARSAGRWRSQRTSHHLLHRRTEAGASHIEVVTLPPEDDRLAAIARLHGEPAETVQGGCHVRWLGSMAWDRVGEDHQGETVFALIPTDEHGRQGKLLRDRGYAETATVAGRFRMDDEDGLELTTTYETMHSREHFRFVSSRVRLRTSTVEGLSNTASLSVETRIEGSSGLELAPGPLPDMALRQAGLGW</sequence>
<dbReference type="Pfam" id="PF09367">
    <property type="entry name" value="CpeS"/>
    <property type="match status" value="1"/>
</dbReference>